<dbReference type="GO" id="GO:0003700">
    <property type="term" value="F:DNA-binding transcription factor activity"/>
    <property type="evidence" value="ECO:0007669"/>
    <property type="project" value="InterPro"/>
</dbReference>
<dbReference type="SUPFAM" id="SSF51215">
    <property type="entry name" value="Regulatory protein AraC"/>
    <property type="match status" value="1"/>
</dbReference>
<evidence type="ECO:0000256" key="1">
    <source>
        <dbReference type="ARBA" id="ARBA00023015"/>
    </source>
</evidence>
<dbReference type="EMBL" id="CP034346">
    <property type="protein sequence ID" value="AZS13474.1"/>
    <property type="molecule type" value="Genomic_DNA"/>
</dbReference>
<dbReference type="PANTHER" id="PTHR43280">
    <property type="entry name" value="ARAC-FAMILY TRANSCRIPTIONAL REGULATOR"/>
    <property type="match status" value="1"/>
</dbReference>
<accession>A0A3S9UT77</accession>
<keyword evidence="6" id="KW-1185">Reference proteome</keyword>
<name>A0A3S9UT77_9BACL</name>
<dbReference type="PANTHER" id="PTHR43280:SF2">
    <property type="entry name" value="HTH-TYPE TRANSCRIPTIONAL REGULATOR EXSA"/>
    <property type="match status" value="1"/>
</dbReference>
<evidence type="ECO:0000313" key="5">
    <source>
        <dbReference type="EMBL" id="AZS13474.1"/>
    </source>
</evidence>
<dbReference type="PROSITE" id="PS01124">
    <property type="entry name" value="HTH_ARAC_FAMILY_2"/>
    <property type="match status" value="1"/>
</dbReference>
<dbReference type="RefSeq" id="WP_126995180.1">
    <property type="nucleotide sequence ID" value="NZ_CP034346.1"/>
</dbReference>
<dbReference type="InterPro" id="IPR009057">
    <property type="entry name" value="Homeodomain-like_sf"/>
</dbReference>
<dbReference type="InterPro" id="IPR003313">
    <property type="entry name" value="AraC-bd"/>
</dbReference>
<sequence>MTKYMDYMISPYPIRTYEPLVDPSKLKLKSLAFHSAGHLPGRTLQRVNSEFAHWAFVMITGGEGFYQVNDGEKQRVDPGSWFCLYPGAVFNYGPNHRGFWDEYYFTVYGERVDEWLRNWLHNPEQVKHGVVDDALLHRLEMMLMMIDSNQPGNLDRAAMMLELFLYELVVQVEQTQAGHRGTFTLKVIEDLSRSIYVQQKPEEIADRHHISVSTLRRIVHEYSGYPLNEFIHRLKIAEAKNLLLNTEMSVKELAEALGYQDMFYFSRVFKRVTGISPSSYRKRGGSS</sequence>
<keyword evidence="2" id="KW-0238">DNA-binding</keyword>
<dbReference type="Pfam" id="PF02311">
    <property type="entry name" value="AraC_binding"/>
    <property type="match status" value="1"/>
</dbReference>
<dbReference type="Gene3D" id="1.10.10.60">
    <property type="entry name" value="Homeodomain-like"/>
    <property type="match status" value="1"/>
</dbReference>
<keyword evidence="3" id="KW-0804">Transcription</keyword>
<dbReference type="SUPFAM" id="SSF46689">
    <property type="entry name" value="Homeodomain-like"/>
    <property type="match status" value="1"/>
</dbReference>
<evidence type="ECO:0000259" key="4">
    <source>
        <dbReference type="PROSITE" id="PS01124"/>
    </source>
</evidence>
<dbReference type="OrthoDB" id="9803764at2"/>
<dbReference type="Proteomes" id="UP000270678">
    <property type="component" value="Chromosome"/>
</dbReference>
<dbReference type="Pfam" id="PF12833">
    <property type="entry name" value="HTH_18"/>
    <property type="match status" value="1"/>
</dbReference>
<keyword evidence="1" id="KW-0805">Transcription regulation</keyword>
<protein>
    <submittedName>
        <fullName evidence="5">AraC family transcriptional regulator</fullName>
    </submittedName>
</protein>
<dbReference type="InterPro" id="IPR020449">
    <property type="entry name" value="Tscrpt_reg_AraC-type_HTH"/>
</dbReference>
<dbReference type="KEGG" id="plut:EI981_02625"/>
<proteinExistence type="predicted"/>
<dbReference type="InterPro" id="IPR018060">
    <property type="entry name" value="HTH_AraC"/>
</dbReference>
<dbReference type="SMART" id="SM00342">
    <property type="entry name" value="HTH_ARAC"/>
    <property type="match status" value="1"/>
</dbReference>
<dbReference type="Gene3D" id="2.60.120.280">
    <property type="entry name" value="Regulatory protein AraC"/>
    <property type="match status" value="1"/>
</dbReference>
<organism evidence="5 6">
    <name type="scientific">Paenibacillus lutimineralis</name>
    <dbReference type="NCBI Taxonomy" id="2707005"/>
    <lineage>
        <taxon>Bacteria</taxon>
        <taxon>Bacillati</taxon>
        <taxon>Bacillota</taxon>
        <taxon>Bacilli</taxon>
        <taxon>Bacillales</taxon>
        <taxon>Paenibacillaceae</taxon>
        <taxon>Paenibacillus</taxon>
    </lineage>
</organism>
<gene>
    <name evidence="5" type="ORF">EI981_02625</name>
</gene>
<evidence type="ECO:0000256" key="2">
    <source>
        <dbReference type="ARBA" id="ARBA00023125"/>
    </source>
</evidence>
<evidence type="ECO:0000256" key="3">
    <source>
        <dbReference type="ARBA" id="ARBA00023163"/>
    </source>
</evidence>
<dbReference type="PRINTS" id="PR00032">
    <property type="entry name" value="HTHARAC"/>
</dbReference>
<dbReference type="InterPro" id="IPR037923">
    <property type="entry name" value="HTH-like"/>
</dbReference>
<dbReference type="PROSITE" id="PS00041">
    <property type="entry name" value="HTH_ARAC_FAMILY_1"/>
    <property type="match status" value="1"/>
</dbReference>
<reference evidence="6" key="1">
    <citation type="submission" date="2018-12" db="EMBL/GenBank/DDBJ databases">
        <title>Complete genome sequence of Paenibacillus sp. MBLB1234.</title>
        <authorList>
            <person name="Nam Y.-D."/>
            <person name="Kang J."/>
            <person name="Chung W.-H."/>
            <person name="Park Y.S."/>
        </authorList>
    </citation>
    <scope>NUCLEOTIDE SEQUENCE [LARGE SCALE GENOMIC DNA]</scope>
    <source>
        <strain evidence="6">MBLB1234</strain>
    </source>
</reference>
<dbReference type="GO" id="GO:0043565">
    <property type="term" value="F:sequence-specific DNA binding"/>
    <property type="evidence" value="ECO:0007669"/>
    <property type="project" value="InterPro"/>
</dbReference>
<dbReference type="AlphaFoldDB" id="A0A3S9UT77"/>
<feature type="domain" description="HTH araC/xylS-type" evidence="4">
    <location>
        <begin position="185"/>
        <end position="283"/>
    </location>
</feature>
<dbReference type="InterPro" id="IPR018062">
    <property type="entry name" value="HTH_AraC-typ_CS"/>
</dbReference>
<evidence type="ECO:0000313" key="6">
    <source>
        <dbReference type="Proteomes" id="UP000270678"/>
    </source>
</evidence>